<dbReference type="InterPro" id="IPR052672">
    <property type="entry name" value="Type1_Cytokine_Rcpt_Type2"/>
</dbReference>
<dbReference type="Pfam" id="PF00041">
    <property type="entry name" value="fn3"/>
    <property type="match status" value="2"/>
</dbReference>
<keyword evidence="9" id="KW-0675">Receptor</keyword>
<feature type="region of interest" description="Disordered" evidence="11">
    <location>
        <begin position="633"/>
        <end position="652"/>
    </location>
</feature>
<evidence type="ECO:0000256" key="5">
    <source>
        <dbReference type="ARBA" id="ARBA00022737"/>
    </source>
</evidence>
<evidence type="ECO:0000313" key="15">
    <source>
        <dbReference type="EMBL" id="KAG5834400.1"/>
    </source>
</evidence>
<feature type="transmembrane region" description="Helical" evidence="12">
    <location>
        <begin position="591"/>
        <end position="612"/>
    </location>
</feature>
<dbReference type="SMART" id="SM00060">
    <property type="entry name" value="FN3"/>
    <property type="match status" value="4"/>
</dbReference>
<evidence type="ECO:0000256" key="8">
    <source>
        <dbReference type="ARBA" id="ARBA00023157"/>
    </source>
</evidence>
<dbReference type="EMBL" id="JAFIRN010000015">
    <property type="protein sequence ID" value="KAG5834400.1"/>
    <property type="molecule type" value="Genomic_DNA"/>
</dbReference>
<dbReference type="PROSITE" id="PS50853">
    <property type="entry name" value="FN3"/>
    <property type="match status" value="3"/>
</dbReference>
<keyword evidence="8" id="KW-1015">Disulfide bond</keyword>
<keyword evidence="16" id="KW-1185">Reference proteome</keyword>
<feature type="region of interest" description="Disordered" evidence="11">
    <location>
        <begin position="680"/>
        <end position="862"/>
    </location>
</feature>
<sequence>MDVSHIALLLLVLVCMVSHSALINFCCGKTYPESPVLELGQSFTATCVLSEDGMRETGATAKDIFWVDVHGLFFAVGYPPEKPDNLSCIVLQSGKGLSRTMTCFWNPGERDPILNTTYTLLVETTVNGKEYRAAARRDRGSVVFSVYPMFTVLNISVEVENPLGKVRSDALILDSEYIVKTDPPKNLEVVSETFPTSLLVRWEHPIDEAYVTLKYNIRYCPAGAHMWSQVPPSDLVGGIKSFRLQYLEPYTDYVVQVRCMHKEGHGYWSEWSRMSATARRKPVRPRQSRAGSHGSGRVPGAAPRLPPDLWRIITWSEGSPERRVRLIWKRPVHSNGRILGYNLSIRTGNRSEHVALSSSAAEYVLEKVKHAILVELTAYNSKGSSPPAQLRVPRANQEPSSVKTVTWQPQDEGLWVGWEYEPPSPAEFVLDWVSVSNGNVDWKRVPGSSNYTVLTGALQPFERYSISVSPVWQGTPGRTASTLAYLRQGRPSEGPSVKLKQSGKTEVQLVWEEPPLVSLNGFITNYTVFCRTEDVVKSVVLPPSVRSYTLKGLSGSTKYVVHVMVSTVAGSKSGLEFTFRTLKYASGEIELIVVLVCLGFLFFTVLTVLLGINKKEMIKKHIWPQVPDPSNSTIANWSPDYPSRPETPKEGSLTDVSVVEVDVFEKKSLGEEDKTSLPLKKDKYLSEEHSSGIGGSSCMSSPRQSVSDSDEGDSGQTTASTVQYSSVVASGYKGQTPGQPPPPVFARSESTQPLLGSEEHQDEPCQAHSYPRNPYFKRPRAADEGGTPPLNLRQIEIPEHGSGSLGFCSAEEGSQQSTPTAEAGHAEGPAGSAPSYMPQRTGYRPQRGGPQAVTAEQLSRDY</sequence>
<keyword evidence="5" id="KW-0677">Repeat</keyword>
<name>A0A9D3LSM4_ANGAN</name>
<evidence type="ECO:0000256" key="9">
    <source>
        <dbReference type="ARBA" id="ARBA00023170"/>
    </source>
</evidence>
<feature type="domain" description="Fibronectin type-III" evidence="14">
    <location>
        <begin position="491"/>
        <end position="584"/>
    </location>
</feature>
<dbReference type="InterPro" id="IPR036116">
    <property type="entry name" value="FN3_sf"/>
</dbReference>
<dbReference type="CDD" id="cd00063">
    <property type="entry name" value="FN3"/>
    <property type="match status" value="3"/>
</dbReference>
<evidence type="ECO:0000256" key="1">
    <source>
        <dbReference type="ARBA" id="ARBA00004479"/>
    </source>
</evidence>
<evidence type="ECO:0000256" key="13">
    <source>
        <dbReference type="SAM" id="SignalP"/>
    </source>
</evidence>
<comment type="similarity">
    <text evidence="2">Belongs to the type I cytokine receptor family. Type 2 subfamily.</text>
</comment>
<keyword evidence="10" id="KW-0325">Glycoprotein</keyword>
<dbReference type="AlphaFoldDB" id="A0A9D3LSM4"/>
<feature type="signal peptide" evidence="13">
    <location>
        <begin position="1"/>
        <end position="20"/>
    </location>
</feature>
<dbReference type="SUPFAM" id="SSF49265">
    <property type="entry name" value="Fibronectin type III"/>
    <property type="match status" value="5"/>
</dbReference>
<evidence type="ECO:0000256" key="4">
    <source>
        <dbReference type="ARBA" id="ARBA00022729"/>
    </source>
</evidence>
<feature type="domain" description="Fibronectin type-III" evidence="14">
    <location>
        <begin position="183"/>
        <end position="280"/>
    </location>
</feature>
<keyword evidence="3 12" id="KW-0812">Transmembrane</keyword>
<keyword evidence="4 13" id="KW-0732">Signal</keyword>
<dbReference type="GO" id="GO:0005886">
    <property type="term" value="C:plasma membrane"/>
    <property type="evidence" value="ECO:0007669"/>
    <property type="project" value="UniProtKB-ARBA"/>
</dbReference>
<keyword evidence="7 12" id="KW-0472">Membrane</keyword>
<feature type="region of interest" description="Disordered" evidence="11">
    <location>
        <begin position="278"/>
        <end position="302"/>
    </location>
</feature>
<dbReference type="PANTHER" id="PTHR48423">
    <property type="entry name" value="INTERLEUKIN-27 RECEPTOR SUBUNIT ALPHA"/>
    <property type="match status" value="1"/>
</dbReference>
<evidence type="ECO:0000256" key="12">
    <source>
        <dbReference type="SAM" id="Phobius"/>
    </source>
</evidence>
<evidence type="ECO:0000313" key="16">
    <source>
        <dbReference type="Proteomes" id="UP001044222"/>
    </source>
</evidence>
<dbReference type="InterPro" id="IPR003529">
    <property type="entry name" value="Hematopoietin_rcpt_Gp130_CS"/>
</dbReference>
<proteinExistence type="inferred from homology"/>
<comment type="caution">
    <text evidence="15">The sequence shown here is derived from an EMBL/GenBank/DDBJ whole genome shotgun (WGS) entry which is preliminary data.</text>
</comment>
<dbReference type="GO" id="GO:0004896">
    <property type="term" value="F:cytokine receptor activity"/>
    <property type="evidence" value="ECO:0007669"/>
    <property type="project" value="InterPro"/>
</dbReference>
<evidence type="ECO:0000256" key="2">
    <source>
        <dbReference type="ARBA" id="ARBA00008921"/>
    </source>
</evidence>
<dbReference type="Gene3D" id="2.60.40.10">
    <property type="entry name" value="Immunoglobulins"/>
    <property type="match status" value="5"/>
</dbReference>
<protein>
    <recommendedName>
        <fullName evidence="14">Fibronectin type-III domain-containing protein</fullName>
    </recommendedName>
</protein>
<gene>
    <name evidence="15" type="ORF">ANANG_G00261110</name>
</gene>
<comment type="subcellular location">
    <subcellularLocation>
        <location evidence="1">Membrane</location>
        <topology evidence="1">Single-pass type I membrane protein</topology>
    </subcellularLocation>
</comment>
<evidence type="ECO:0000256" key="11">
    <source>
        <dbReference type="SAM" id="MobiDB-lite"/>
    </source>
</evidence>
<dbReference type="PROSITE" id="PS01353">
    <property type="entry name" value="HEMATOPO_REC_L_F2"/>
    <property type="match status" value="1"/>
</dbReference>
<dbReference type="InterPro" id="IPR010457">
    <property type="entry name" value="IgC2-like_lig-bd"/>
</dbReference>
<evidence type="ECO:0000256" key="3">
    <source>
        <dbReference type="ARBA" id="ARBA00022692"/>
    </source>
</evidence>
<feature type="chain" id="PRO_5038384208" description="Fibronectin type-III domain-containing protein" evidence="13">
    <location>
        <begin position="21"/>
        <end position="862"/>
    </location>
</feature>
<feature type="compositionally biased region" description="Basic residues" evidence="11">
    <location>
        <begin position="278"/>
        <end position="287"/>
    </location>
</feature>
<dbReference type="Proteomes" id="UP001044222">
    <property type="component" value="Chromosome 15"/>
</dbReference>
<keyword evidence="6 12" id="KW-1133">Transmembrane helix</keyword>
<feature type="compositionally biased region" description="Basic and acidic residues" evidence="11">
    <location>
        <begin position="680"/>
        <end position="690"/>
    </location>
</feature>
<dbReference type="PANTHER" id="PTHR48423:SF1">
    <property type="entry name" value="INTERLEUKIN-27 RECEPTOR SUBUNIT ALPHA"/>
    <property type="match status" value="1"/>
</dbReference>
<evidence type="ECO:0000259" key="14">
    <source>
        <dbReference type="PROSITE" id="PS50853"/>
    </source>
</evidence>
<reference evidence="15" key="1">
    <citation type="submission" date="2021-01" db="EMBL/GenBank/DDBJ databases">
        <title>A chromosome-scale assembly of European eel, Anguilla anguilla.</title>
        <authorList>
            <person name="Henkel C."/>
            <person name="Jong-Raadsen S.A."/>
            <person name="Dufour S."/>
            <person name="Weltzien F.-A."/>
            <person name="Palstra A.P."/>
            <person name="Pelster B."/>
            <person name="Spaink H.P."/>
            <person name="Van Den Thillart G.E."/>
            <person name="Jansen H."/>
            <person name="Zahm M."/>
            <person name="Klopp C."/>
            <person name="Cedric C."/>
            <person name="Louis A."/>
            <person name="Berthelot C."/>
            <person name="Parey E."/>
            <person name="Roest Crollius H."/>
            <person name="Montfort J."/>
            <person name="Robinson-Rechavi M."/>
            <person name="Bucao C."/>
            <person name="Bouchez O."/>
            <person name="Gislard M."/>
            <person name="Lluch J."/>
            <person name="Milhes M."/>
            <person name="Lampietro C."/>
            <person name="Lopez Roques C."/>
            <person name="Donnadieu C."/>
            <person name="Braasch I."/>
            <person name="Desvignes T."/>
            <person name="Postlethwait J."/>
            <person name="Bobe J."/>
            <person name="Guiguen Y."/>
            <person name="Dirks R."/>
        </authorList>
    </citation>
    <scope>NUCLEOTIDE SEQUENCE</scope>
    <source>
        <strain evidence="15">Tag_6206</strain>
        <tissue evidence="15">Liver</tissue>
    </source>
</reference>
<feature type="compositionally biased region" description="Polar residues" evidence="11">
    <location>
        <begin position="714"/>
        <end position="728"/>
    </location>
</feature>
<dbReference type="InterPro" id="IPR013783">
    <property type="entry name" value="Ig-like_fold"/>
</dbReference>
<dbReference type="InterPro" id="IPR003961">
    <property type="entry name" value="FN3_dom"/>
</dbReference>
<accession>A0A9D3LSM4</accession>
<feature type="domain" description="Fibronectin type-III" evidence="14">
    <location>
        <begin position="306"/>
        <end position="398"/>
    </location>
</feature>
<evidence type="ECO:0000256" key="7">
    <source>
        <dbReference type="ARBA" id="ARBA00023136"/>
    </source>
</evidence>
<evidence type="ECO:0000256" key="6">
    <source>
        <dbReference type="ARBA" id="ARBA00022989"/>
    </source>
</evidence>
<organism evidence="15 16">
    <name type="scientific">Anguilla anguilla</name>
    <name type="common">European freshwater eel</name>
    <name type="synonym">Muraena anguilla</name>
    <dbReference type="NCBI Taxonomy" id="7936"/>
    <lineage>
        <taxon>Eukaryota</taxon>
        <taxon>Metazoa</taxon>
        <taxon>Chordata</taxon>
        <taxon>Craniata</taxon>
        <taxon>Vertebrata</taxon>
        <taxon>Euteleostomi</taxon>
        <taxon>Actinopterygii</taxon>
        <taxon>Neopterygii</taxon>
        <taxon>Teleostei</taxon>
        <taxon>Anguilliformes</taxon>
        <taxon>Anguillidae</taxon>
        <taxon>Anguilla</taxon>
    </lineage>
</organism>
<evidence type="ECO:0000256" key="10">
    <source>
        <dbReference type="ARBA" id="ARBA00023180"/>
    </source>
</evidence>
<dbReference type="Pfam" id="PF06328">
    <property type="entry name" value="Lep_receptor_Ig"/>
    <property type="match status" value="1"/>
</dbReference>